<dbReference type="Proteomes" id="UP001151760">
    <property type="component" value="Unassembled WGS sequence"/>
</dbReference>
<name>A0ABQ5DUY3_9ASTR</name>
<accession>A0ABQ5DUY3</accession>
<evidence type="ECO:0000313" key="2">
    <source>
        <dbReference type="EMBL" id="GJT42137.1"/>
    </source>
</evidence>
<proteinExistence type="predicted"/>
<reference evidence="2" key="1">
    <citation type="journal article" date="2022" name="Int. J. Mol. Sci.">
        <title>Draft Genome of Tanacetum Coccineum: Genomic Comparison of Closely Related Tanacetum-Family Plants.</title>
        <authorList>
            <person name="Yamashiro T."/>
            <person name="Shiraishi A."/>
            <person name="Nakayama K."/>
            <person name="Satake H."/>
        </authorList>
    </citation>
    <scope>NUCLEOTIDE SEQUENCE</scope>
</reference>
<feature type="transmembrane region" description="Helical" evidence="1">
    <location>
        <begin position="30"/>
        <end position="49"/>
    </location>
</feature>
<gene>
    <name evidence="2" type="ORF">Tco_0942002</name>
</gene>
<keyword evidence="3" id="KW-1185">Reference proteome</keyword>
<keyword evidence="1" id="KW-0472">Membrane</keyword>
<dbReference type="EMBL" id="BQNB010015619">
    <property type="protein sequence ID" value="GJT42137.1"/>
    <property type="molecule type" value="Genomic_DNA"/>
</dbReference>
<comment type="caution">
    <text evidence="2">The sequence shown here is derived from an EMBL/GenBank/DDBJ whole genome shotgun (WGS) entry which is preliminary data.</text>
</comment>
<keyword evidence="1" id="KW-0812">Transmembrane</keyword>
<organism evidence="2 3">
    <name type="scientific">Tanacetum coccineum</name>
    <dbReference type="NCBI Taxonomy" id="301880"/>
    <lineage>
        <taxon>Eukaryota</taxon>
        <taxon>Viridiplantae</taxon>
        <taxon>Streptophyta</taxon>
        <taxon>Embryophyta</taxon>
        <taxon>Tracheophyta</taxon>
        <taxon>Spermatophyta</taxon>
        <taxon>Magnoliopsida</taxon>
        <taxon>eudicotyledons</taxon>
        <taxon>Gunneridae</taxon>
        <taxon>Pentapetalae</taxon>
        <taxon>asterids</taxon>
        <taxon>campanulids</taxon>
        <taxon>Asterales</taxon>
        <taxon>Asteraceae</taxon>
        <taxon>Asteroideae</taxon>
        <taxon>Anthemideae</taxon>
        <taxon>Anthemidinae</taxon>
        <taxon>Tanacetum</taxon>
    </lineage>
</organism>
<feature type="transmembrane region" description="Helical" evidence="1">
    <location>
        <begin position="78"/>
        <end position="96"/>
    </location>
</feature>
<keyword evidence="1" id="KW-1133">Transmembrane helix</keyword>
<evidence type="ECO:0000313" key="3">
    <source>
        <dbReference type="Proteomes" id="UP001151760"/>
    </source>
</evidence>
<reference evidence="2" key="2">
    <citation type="submission" date="2022-01" db="EMBL/GenBank/DDBJ databases">
        <authorList>
            <person name="Yamashiro T."/>
            <person name="Shiraishi A."/>
            <person name="Satake H."/>
            <person name="Nakayama K."/>
        </authorList>
    </citation>
    <scope>NUCLEOTIDE SEQUENCE</scope>
</reference>
<evidence type="ECO:0000256" key="1">
    <source>
        <dbReference type="SAM" id="Phobius"/>
    </source>
</evidence>
<protein>
    <submittedName>
        <fullName evidence="2">Uncharacterized protein</fullName>
    </submittedName>
</protein>
<sequence>MDAWKDNSNCSDQVLKSIFNLRHVNETRELLMFLLLAVFQIFLQTTSILEARADQAKADQAEPDQAEVDKAKADNAKGVAVVVVVMIVIALILFCVC</sequence>